<dbReference type="GO" id="GO:0005179">
    <property type="term" value="F:hormone activity"/>
    <property type="evidence" value="ECO:0007669"/>
    <property type="project" value="UniProtKB-KW"/>
</dbReference>
<evidence type="ECO:0000259" key="8">
    <source>
        <dbReference type="Pfam" id="PF03002"/>
    </source>
</evidence>
<feature type="domain" description="Somatostatin/Cortistatin C-terminal" evidence="8">
    <location>
        <begin position="92"/>
        <end position="109"/>
    </location>
</feature>
<protein>
    <recommendedName>
        <fullName evidence="8">Somatostatin/Cortistatin C-terminal domain-containing protein</fullName>
    </recommendedName>
</protein>
<keyword evidence="4" id="KW-0964">Secreted</keyword>
<evidence type="ECO:0000313" key="9">
    <source>
        <dbReference type="Ensembl" id="ENSPLAP00000018877.1"/>
    </source>
</evidence>
<dbReference type="GO" id="GO:0005615">
    <property type="term" value="C:extracellular space"/>
    <property type="evidence" value="ECO:0007669"/>
    <property type="project" value="TreeGrafter"/>
</dbReference>
<reference evidence="9" key="1">
    <citation type="submission" date="2025-08" db="UniProtKB">
        <authorList>
            <consortium name="Ensembl"/>
        </authorList>
    </citation>
    <scope>IDENTIFICATION</scope>
</reference>
<evidence type="ECO:0000256" key="7">
    <source>
        <dbReference type="ARBA" id="ARBA00023157"/>
    </source>
</evidence>
<evidence type="ECO:0000256" key="6">
    <source>
        <dbReference type="ARBA" id="ARBA00022702"/>
    </source>
</evidence>
<evidence type="ECO:0000313" key="10">
    <source>
        <dbReference type="Proteomes" id="UP000261500"/>
    </source>
</evidence>
<dbReference type="Proteomes" id="UP000261500">
    <property type="component" value="Unplaced"/>
</dbReference>
<comment type="subcellular location">
    <subcellularLocation>
        <location evidence="2">Secreted</location>
    </subcellularLocation>
</comment>
<dbReference type="InterPro" id="IPR004250">
    <property type="entry name" value="Somatostatin"/>
</dbReference>
<evidence type="ECO:0000256" key="4">
    <source>
        <dbReference type="ARBA" id="ARBA00022525"/>
    </source>
</evidence>
<dbReference type="GO" id="GO:0030334">
    <property type="term" value="P:regulation of cell migration"/>
    <property type="evidence" value="ECO:0007669"/>
    <property type="project" value="TreeGrafter"/>
</dbReference>
<accession>A0A3B3V1R3</accession>
<evidence type="ECO:0000256" key="2">
    <source>
        <dbReference type="ARBA" id="ARBA00004613"/>
    </source>
</evidence>
<dbReference type="InterPro" id="IPR018142">
    <property type="entry name" value="Somatostatin/Cortistatin_C"/>
</dbReference>
<dbReference type="Ensembl" id="ENSPLAT00000032059.1">
    <property type="protein sequence ID" value="ENSPLAP00000018877.1"/>
    <property type="gene ID" value="ENSPLAG00000023620.1"/>
</dbReference>
<keyword evidence="7" id="KW-1015">Disulfide bond</keyword>
<dbReference type="AlphaFoldDB" id="A0A3B3V1R3"/>
<evidence type="ECO:0000256" key="1">
    <source>
        <dbReference type="ARBA" id="ARBA00003524"/>
    </source>
</evidence>
<comment type="function">
    <text evidence="1">Somatostatin inhibits the release of somatotropin.</text>
</comment>
<evidence type="ECO:0000256" key="3">
    <source>
        <dbReference type="ARBA" id="ARBA00008327"/>
    </source>
</evidence>
<dbReference type="GeneTree" id="ENSGT00940000176070"/>
<comment type="similarity">
    <text evidence="3">Belongs to the somatostatin family.</text>
</comment>
<sequence length="109" mass="12781">MLCSQMKVLFVALQEGGTNSAINSSFLVLFCFCFQETGSVLLQDLTGLLLLRFMSELMASREEMLREKQEEEEEELGGRQKLMRRHIRFTHRERKAGCRNFFWKTFTSC</sequence>
<proteinExistence type="inferred from homology"/>
<name>A0A3B3V1R3_9TELE</name>
<keyword evidence="6" id="KW-0372">Hormone</keyword>
<dbReference type="Pfam" id="PF03002">
    <property type="entry name" value="Somatostatin"/>
    <property type="match status" value="1"/>
</dbReference>
<keyword evidence="5" id="KW-0165">Cleavage on pair of basic residues</keyword>
<organism evidence="9 10">
    <name type="scientific">Poecilia latipinna</name>
    <name type="common">sailfin molly</name>
    <dbReference type="NCBI Taxonomy" id="48699"/>
    <lineage>
        <taxon>Eukaryota</taxon>
        <taxon>Metazoa</taxon>
        <taxon>Chordata</taxon>
        <taxon>Craniata</taxon>
        <taxon>Vertebrata</taxon>
        <taxon>Euteleostomi</taxon>
        <taxon>Actinopterygii</taxon>
        <taxon>Neopterygii</taxon>
        <taxon>Teleostei</taxon>
        <taxon>Neoteleostei</taxon>
        <taxon>Acanthomorphata</taxon>
        <taxon>Ovalentaria</taxon>
        <taxon>Atherinomorphae</taxon>
        <taxon>Cyprinodontiformes</taxon>
        <taxon>Poeciliidae</taxon>
        <taxon>Poeciliinae</taxon>
        <taxon>Poecilia</taxon>
    </lineage>
</organism>
<reference evidence="9" key="2">
    <citation type="submission" date="2025-09" db="UniProtKB">
        <authorList>
            <consortium name="Ensembl"/>
        </authorList>
    </citation>
    <scope>IDENTIFICATION</scope>
</reference>
<keyword evidence="10" id="KW-1185">Reference proteome</keyword>
<evidence type="ECO:0000256" key="5">
    <source>
        <dbReference type="ARBA" id="ARBA00022685"/>
    </source>
</evidence>
<dbReference type="PANTHER" id="PTHR10558">
    <property type="entry name" value="SOMATOSTATIN"/>
    <property type="match status" value="1"/>
</dbReference>